<evidence type="ECO:0000256" key="1">
    <source>
        <dbReference type="SAM" id="MobiDB-lite"/>
    </source>
</evidence>
<feature type="compositionally biased region" description="Polar residues" evidence="1">
    <location>
        <begin position="38"/>
        <end position="54"/>
    </location>
</feature>
<organism evidence="2 3">
    <name type="scientific">Mycena rosella</name>
    <name type="common">Pink bonnet</name>
    <name type="synonym">Agaricus rosellus</name>
    <dbReference type="NCBI Taxonomy" id="1033263"/>
    <lineage>
        <taxon>Eukaryota</taxon>
        <taxon>Fungi</taxon>
        <taxon>Dikarya</taxon>
        <taxon>Basidiomycota</taxon>
        <taxon>Agaricomycotina</taxon>
        <taxon>Agaricomycetes</taxon>
        <taxon>Agaricomycetidae</taxon>
        <taxon>Agaricales</taxon>
        <taxon>Marasmiineae</taxon>
        <taxon>Mycenaceae</taxon>
        <taxon>Mycena</taxon>
    </lineage>
</organism>
<accession>A0AAD7CQ48</accession>
<feature type="region of interest" description="Disordered" evidence="1">
    <location>
        <begin position="38"/>
        <end position="58"/>
    </location>
</feature>
<evidence type="ECO:0000313" key="2">
    <source>
        <dbReference type="EMBL" id="KAJ7657586.1"/>
    </source>
</evidence>
<gene>
    <name evidence="2" type="ORF">B0H17DRAFT_1097620</name>
</gene>
<comment type="caution">
    <text evidence="2">The sequence shown here is derived from an EMBL/GenBank/DDBJ whole genome shotgun (WGS) entry which is preliminary data.</text>
</comment>
<reference evidence="2" key="1">
    <citation type="submission" date="2023-03" db="EMBL/GenBank/DDBJ databases">
        <title>Massive genome expansion in bonnet fungi (Mycena s.s.) driven by repeated elements and novel gene families across ecological guilds.</title>
        <authorList>
            <consortium name="Lawrence Berkeley National Laboratory"/>
            <person name="Harder C.B."/>
            <person name="Miyauchi S."/>
            <person name="Viragh M."/>
            <person name="Kuo A."/>
            <person name="Thoen E."/>
            <person name="Andreopoulos B."/>
            <person name="Lu D."/>
            <person name="Skrede I."/>
            <person name="Drula E."/>
            <person name="Henrissat B."/>
            <person name="Morin E."/>
            <person name="Kohler A."/>
            <person name="Barry K."/>
            <person name="LaButti K."/>
            <person name="Morin E."/>
            <person name="Salamov A."/>
            <person name="Lipzen A."/>
            <person name="Mereny Z."/>
            <person name="Hegedus B."/>
            <person name="Baldrian P."/>
            <person name="Stursova M."/>
            <person name="Weitz H."/>
            <person name="Taylor A."/>
            <person name="Grigoriev I.V."/>
            <person name="Nagy L.G."/>
            <person name="Martin F."/>
            <person name="Kauserud H."/>
        </authorList>
    </citation>
    <scope>NUCLEOTIDE SEQUENCE</scope>
    <source>
        <strain evidence="2">CBHHK067</strain>
    </source>
</reference>
<sequence length="102" mass="11184">MESCRILHNETATPVLVGHRSPQPKCEKTVLKMAVVNPSATSTPSARRNRTNAAPAQRRRWLPKPLRGQSPAQSELATASIILMASGLLRVGGKVSVWYRIQ</sequence>
<dbReference type="AlphaFoldDB" id="A0AAD7CQ48"/>
<evidence type="ECO:0000313" key="3">
    <source>
        <dbReference type="Proteomes" id="UP001221757"/>
    </source>
</evidence>
<feature type="non-terminal residue" evidence="2">
    <location>
        <position position="1"/>
    </location>
</feature>
<dbReference type="Proteomes" id="UP001221757">
    <property type="component" value="Unassembled WGS sequence"/>
</dbReference>
<dbReference type="EMBL" id="JARKIE010000287">
    <property type="protein sequence ID" value="KAJ7657586.1"/>
    <property type="molecule type" value="Genomic_DNA"/>
</dbReference>
<name>A0AAD7CQ48_MYCRO</name>
<proteinExistence type="predicted"/>
<keyword evidence="3" id="KW-1185">Reference proteome</keyword>
<protein>
    <submittedName>
        <fullName evidence="2">Uncharacterized protein</fullName>
    </submittedName>
</protein>